<dbReference type="HAMAP" id="MF_01343_B">
    <property type="entry name" value="Ribosomal_uS15_B"/>
    <property type="match status" value="1"/>
</dbReference>
<comment type="caution">
    <text evidence="5">The sequence shown here is derived from an EMBL/GenBank/DDBJ whole genome shotgun (WGS) entry which is preliminary data.</text>
</comment>
<dbReference type="AlphaFoldDB" id="A0A9P6DYJ0"/>
<evidence type="ECO:0000256" key="4">
    <source>
        <dbReference type="SAM" id="MobiDB-lite"/>
    </source>
</evidence>
<protein>
    <recommendedName>
        <fullName evidence="7">30S ribosomal protein S15</fullName>
    </recommendedName>
</protein>
<dbReference type="GO" id="GO:0005737">
    <property type="term" value="C:cytoplasm"/>
    <property type="evidence" value="ECO:0007669"/>
    <property type="project" value="UniProtKB-ARBA"/>
</dbReference>
<dbReference type="GO" id="GO:0003735">
    <property type="term" value="F:structural constituent of ribosome"/>
    <property type="evidence" value="ECO:0007669"/>
    <property type="project" value="InterPro"/>
</dbReference>
<evidence type="ECO:0008006" key="7">
    <source>
        <dbReference type="Google" id="ProtNLM"/>
    </source>
</evidence>
<evidence type="ECO:0000313" key="5">
    <source>
        <dbReference type="EMBL" id="KAF9516009.1"/>
    </source>
</evidence>
<dbReference type="SMART" id="SM01387">
    <property type="entry name" value="Ribosomal_S15"/>
    <property type="match status" value="1"/>
</dbReference>
<keyword evidence="6" id="KW-1185">Reference proteome</keyword>
<comment type="similarity">
    <text evidence="1">Belongs to the universal ribosomal protein uS15 family.</text>
</comment>
<feature type="region of interest" description="Disordered" evidence="4">
    <location>
        <begin position="94"/>
        <end position="127"/>
    </location>
</feature>
<dbReference type="GO" id="GO:0006412">
    <property type="term" value="P:translation"/>
    <property type="evidence" value="ECO:0007669"/>
    <property type="project" value="InterPro"/>
</dbReference>
<keyword evidence="3" id="KW-0687">Ribonucleoprotein</keyword>
<dbReference type="EMBL" id="MU128944">
    <property type="protein sequence ID" value="KAF9516009.1"/>
    <property type="molecule type" value="Genomic_DNA"/>
</dbReference>
<proteinExistence type="inferred from homology"/>
<evidence type="ECO:0000256" key="1">
    <source>
        <dbReference type="ARBA" id="ARBA00008434"/>
    </source>
</evidence>
<dbReference type="SUPFAM" id="SSF47060">
    <property type="entry name" value="S15/NS1 RNA-binding domain"/>
    <property type="match status" value="1"/>
</dbReference>
<dbReference type="PROSITE" id="PS00362">
    <property type="entry name" value="RIBOSOMAL_S15"/>
    <property type="match status" value="1"/>
</dbReference>
<dbReference type="NCBIfam" id="TIGR00952">
    <property type="entry name" value="S15_bact"/>
    <property type="match status" value="1"/>
</dbReference>
<gene>
    <name evidence="5" type="ORF">BS47DRAFT_1327721</name>
</gene>
<feature type="region of interest" description="Disordered" evidence="4">
    <location>
        <begin position="16"/>
        <end position="55"/>
    </location>
</feature>
<sequence>MFRIACGRASLRITRGAQPGPCPPSSSFNFHTTAHTQESYRKRQSRIVKKRNTEKQIQREELLDRTRPHPALGHSPGDEQKWLASDLAQILVSPHDRRPLPPPETRLETPPASSTPRNNKSADMSQPIQLTPSNFGIGNAERELLFNDLPSASAMRAFAHHSPNDLKTGTSQAAASASILRERLNAELLARTTSLSNASAKGIAYENRRRIIAEFSEPGKPNDTGRSEVQAALFTWKIRNLWNHLENARRDIHNIRTLRRLIHQRAQVLKYLRRTHRERYLAVLERLGLDPRAVEGEIIVRL</sequence>
<feature type="compositionally biased region" description="Polar residues" evidence="4">
    <location>
        <begin position="112"/>
        <end position="127"/>
    </location>
</feature>
<dbReference type="InterPro" id="IPR005290">
    <property type="entry name" value="Ribosomal_uS15_bac-type"/>
</dbReference>
<dbReference type="InterPro" id="IPR000589">
    <property type="entry name" value="Ribosomal_uS15"/>
</dbReference>
<reference evidence="5" key="1">
    <citation type="journal article" date="2020" name="Nat. Commun.">
        <title>Large-scale genome sequencing of mycorrhizal fungi provides insights into the early evolution of symbiotic traits.</title>
        <authorList>
            <person name="Miyauchi S."/>
            <person name="Kiss E."/>
            <person name="Kuo A."/>
            <person name="Drula E."/>
            <person name="Kohler A."/>
            <person name="Sanchez-Garcia M."/>
            <person name="Morin E."/>
            <person name="Andreopoulos B."/>
            <person name="Barry K.W."/>
            <person name="Bonito G."/>
            <person name="Buee M."/>
            <person name="Carver A."/>
            <person name="Chen C."/>
            <person name="Cichocki N."/>
            <person name="Clum A."/>
            <person name="Culley D."/>
            <person name="Crous P.W."/>
            <person name="Fauchery L."/>
            <person name="Girlanda M."/>
            <person name="Hayes R.D."/>
            <person name="Keri Z."/>
            <person name="LaButti K."/>
            <person name="Lipzen A."/>
            <person name="Lombard V."/>
            <person name="Magnuson J."/>
            <person name="Maillard F."/>
            <person name="Murat C."/>
            <person name="Nolan M."/>
            <person name="Ohm R.A."/>
            <person name="Pangilinan J."/>
            <person name="Pereira M.F."/>
            <person name="Perotto S."/>
            <person name="Peter M."/>
            <person name="Pfister S."/>
            <person name="Riley R."/>
            <person name="Sitrit Y."/>
            <person name="Stielow J.B."/>
            <person name="Szollosi G."/>
            <person name="Zifcakova L."/>
            <person name="Stursova M."/>
            <person name="Spatafora J.W."/>
            <person name="Tedersoo L."/>
            <person name="Vaario L.M."/>
            <person name="Yamada A."/>
            <person name="Yan M."/>
            <person name="Wang P."/>
            <person name="Xu J."/>
            <person name="Bruns T."/>
            <person name="Baldrian P."/>
            <person name="Vilgalys R."/>
            <person name="Dunand C."/>
            <person name="Henrissat B."/>
            <person name="Grigoriev I.V."/>
            <person name="Hibbett D."/>
            <person name="Nagy L.G."/>
            <person name="Martin F.M."/>
        </authorList>
    </citation>
    <scope>NUCLEOTIDE SEQUENCE</scope>
    <source>
        <strain evidence="5">UP504</strain>
    </source>
</reference>
<dbReference type="GO" id="GO:0005840">
    <property type="term" value="C:ribosome"/>
    <property type="evidence" value="ECO:0007669"/>
    <property type="project" value="UniProtKB-KW"/>
</dbReference>
<dbReference type="CDD" id="cd00353">
    <property type="entry name" value="Ribosomal_S15p_S13e"/>
    <property type="match status" value="1"/>
</dbReference>
<dbReference type="Gene3D" id="1.10.287.10">
    <property type="entry name" value="S15/NS1, RNA-binding"/>
    <property type="match status" value="1"/>
</dbReference>
<dbReference type="OrthoDB" id="441444at2759"/>
<organism evidence="5 6">
    <name type="scientific">Hydnum rufescens UP504</name>
    <dbReference type="NCBI Taxonomy" id="1448309"/>
    <lineage>
        <taxon>Eukaryota</taxon>
        <taxon>Fungi</taxon>
        <taxon>Dikarya</taxon>
        <taxon>Basidiomycota</taxon>
        <taxon>Agaricomycotina</taxon>
        <taxon>Agaricomycetes</taxon>
        <taxon>Cantharellales</taxon>
        <taxon>Hydnaceae</taxon>
        <taxon>Hydnum</taxon>
    </lineage>
</organism>
<dbReference type="PANTHER" id="PTHR23321">
    <property type="entry name" value="RIBOSOMAL PROTEIN S15, BACTERIAL AND ORGANELLAR"/>
    <property type="match status" value="1"/>
</dbReference>
<feature type="compositionally biased region" description="Polar residues" evidence="4">
    <location>
        <begin position="25"/>
        <end position="37"/>
    </location>
</feature>
<dbReference type="Pfam" id="PF00312">
    <property type="entry name" value="Ribosomal_S15"/>
    <property type="match status" value="1"/>
</dbReference>
<dbReference type="PANTHER" id="PTHR23321:SF26">
    <property type="entry name" value="SMALL RIBOSOMAL SUBUNIT PROTEIN US15M"/>
    <property type="match status" value="1"/>
</dbReference>
<dbReference type="Proteomes" id="UP000886523">
    <property type="component" value="Unassembled WGS sequence"/>
</dbReference>
<evidence type="ECO:0000256" key="3">
    <source>
        <dbReference type="ARBA" id="ARBA00023274"/>
    </source>
</evidence>
<dbReference type="GO" id="GO:1990904">
    <property type="term" value="C:ribonucleoprotein complex"/>
    <property type="evidence" value="ECO:0007669"/>
    <property type="project" value="UniProtKB-KW"/>
</dbReference>
<dbReference type="InterPro" id="IPR009068">
    <property type="entry name" value="uS15_NS1_RNA-bd_sf"/>
</dbReference>
<keyword evidence="2" id="KW-0689">Ribosomal protein</keyword>
<evidence type="ECO:0000313" key="6">
    <source>
        <dbReference type="Proteomes" id="UP000886523"/>
    </source>
</evidence>
<name>A0A9P6DYJ0_9AGAM</name>
<evidence type="ECO:0000256" key="2">
    <source>
        <dbReference type="ARBA" id="ARBA00022980"/>
    </source>
</evidence>
<accession>A0A9P6DYJ0</accession>